<dbReference type="OrthoDB" id="467062at2"/>
<name>A0A0F3IIK8_9GAMM</name>
<keyword evidence="3" id="KW-1185">Reference proteome</keyword>
<feature type="domain" description="Transcriptional regulator HTH-type FeoC" evidence="1">
    <location>
        <begin position="2"/>
        <end position="70"/>
    </location>
</feature>
<evidence type="ECO:0000313" key="3">
    <source>
        <dbReference type="Proteomes" id="UP000033684"/>
    </source>
</evidence>
<dbReference type="PATRIC" id="fig|1632867.3.peg.443"/>
<dbReference type="Gene3D" id="1.10.10.10">
    <property type="entry name" value="Winged helix-like DNA-binding domain superfamily/Winged helix DNA-binding domain"/>
    <property type="match status" value="1"/>
</dbReference>
<dbReference type="SUPFAM" id="SSF46785">
    <property type="entry name" value="Winged helix' DNA-binding domain"/>
    <property type="match status" value="1"/>
</dbReference>
<organism evidence="2 3">
    <name type="scientific">Methylocucumis oryzae</name>
    <dbReference type="NCBI Taxonomy" id="1632867"/>
    <lineage>
        <taxon>Bacteria</taxon>
        <taxon>Pseudomonadati</taxon>
        <taxon>Pseudomonadota</taxon>
        <taxon>Gammaproteobacteria</taxon>
        <taxon>Methylococcales</taxon>
        <taxon>Methylococcaceae</taxon>
        <taxon>Methylocucumis</taxon>
    </lineage>
</organism>
<comment type="caution">
    <text evidence="2">The sequence shown here is derived from an EMBL/GenBank/DDBJ whole genome shotgun (WGS) entry which is preliminary data.</text>
</comment>
<reference evidence="2 3" key="2">
    <citation type="journal article" date="2016" name="Microb. Ecol.">
        <title>Genome Characteristics of a Novel Type I Methanotroph (Sn10-6) Isolated from a Flooded Indian Rice Field.</title>
        <authorList>
            <person name="Rahalkar M.C."/>
            <person name="Pandit P.S."/>
            <person name="Dhakephalkar P.K."/>
            <person name="Pore S."/>
            <person name="Arora P."/>
            <person name="Kapse N."/>
        </authorList>
    </citation>
    <scope>NUCLEOTIDE SEQUENCE [LARGE SCALE GENOMIC DNA]</scope>
    <source>
        <strain evidence="2 3">Sn10-6</strain>
    </source>
</reference>
<dbReference type="InterPro" id="IPR036388">
    <property type="entry name" value="WH-like_DNA-bd_sf"/>
</dbReference>
<sequence length="76" mass="8809">MILSELRDYVRQQRRVSLKDIALHFNVEADAIRGMLTKWVNKGNVRKLSQESSCGTSCCKCDPAMTELYEWIDNSR</sequence>
<dbReference type="Proteomes" id="UP000033684">
    <property type="component" value="Unassembled WGS sequence"/>
</dbReference>
<evidence type="ECO:0000259" key="1">
    <source>
        <dbReference type="Pfam" id="PF09012"/>
    </source>
</evidence>
<dbReference type="AlphaFoldDB" id="A0A0F3IIK8"/>
<dbReference type="InterPro" id="IPR015102">
    <property type="entry name" value="Tscrpt_reg_HTH_FeoC"/>
</dbReference>
<dbReference type="Pfam" id="PF09012">
    <property type="entry name" value="FeoC"/>
    <property type="match status" value="1"/>
</dbReference>
<gene>
    <name evidence="2" type="ORF">VZ94_11520</name>
</gene>
<proteinExistence type="predicted"/>
<dbReference type="RefSeq" id="WP_045779344.1">
    <property type="nucleotide sequence ID" value="NZ_LAJX01000113.1"/>
</dbReference>
<reference evidence="3" key="1">
    <citation type="submission" date="2015-03" db="EMBL/GenBank/DDBJ databases">
        <title>Draft genome sequence of a novel methanotroph (Sn10-6) isolated from flooded ricefield rhizosphere in India.</title>
        <authorList>
            <person name="Pandit P.S."/>
            <person name="Pore S.D."/>
            <person name="Arora P."/>
            <person name="Kapse N.G."/>
            <person name="Dhakephalkar P.K."/>
            <person name="Rahalkar M.C."/>
        </authorList>
    </citation>
    <scope>NUCLEOTIDE SEQUENCE [LARGE SCALE GENOMIC DNA]</scope>
    <source>
        <strain evidence="3">Sn10-6</strain>
    </source>
</reference>
<dbReference type="InterPro" id="IPR036390">
    <property type="entry name" value="WH_DNA-bd_sf"/>
</dbReference>
<protein>
    <submittedName>
        <fullName evidence="2">Sugar metabolism transcriptional regulator</fullName>
    </submittedName>
</protein>
<accession>A0A0F3IIK8</accession>
<evidence type="ECO:0000313" key="2">
    <source>
        <dbReference type="EMBL" id="KJV06398.1"/>
    </source>
</evidence>
<dbReference type="EMBL" id="LAJX01000113">
    <property type="protein sequence ID" value="KJV06398.1"/>
    <property type="molecule type" value="Genomic_DNA"/>
</dbReference>